<gene>
    <name evidence="2" type="ORF">PNOK_0484500</name>
</gene>
<dbReference type="InterPro" id="IPR021851">
    <property type="entry name" value="DUF3455"/>
</dbReference>
<organism evidence="2 3">
    <name type="scientific">Pyrrhoderma noxium</name>
    <dbReference type="NCBI Taxonomy" id="2282107"/>
    <lineage>
        <taxon>Eukaryota</taxon>
        <taxon>Fungi</taxon>
        <taxon>Dikarya</taxon>
        <taxon>Basidiomycota</taxon>
        <taxon>Agaricomycotina</taxon>
        <taxon>Agaricomycetes</taxon>
        <taxon>Hymenochaetales</taxon>
        <taxon>Hymenochaetaceae</taxon>
        <taxon>Pyrrhoderma</taxon>
    </lineage>
</organism>
<dbReference type="Proteomes" id="UP000217199">
    <property type="component" value="Unassembled WGS sequence"/>
</dbReference>
<dbReference type="Pfam" id="PF11937">
    <property type="entry name" value="DUF3455"/>
    <property type="match status" value="1"/>
</dbReference>
<keyword evidence="3" id="KW-1185">Reference proteome</keyword>
<dbReference type="PANTHER" id="PTHR35567">
    <property type="entry name" value="MALATE DEHYDROGENASE (AFU_ORTHOLOGUE AFUA_2G13800)"/>
    <property type="match status" value="1"/>
</dbReference>
<evidence type="ECO:0000313" key="3">
    <source>
        <dbReference type="Proteomes" id="UP000217199"/>
    </source>
</evidence>
<evidence type="ECO:0000256" key="1">
    <source>
        <dbReference type="SAM" id="SignalP"/>
    </source>
</evidence>
<comment type="caution">
    <text evidence="2">The sequence shown here is derived from an EMBL/GenBank/DDBJ whole genome shotgun (WGS) entry which is preliminary data.</text>
</comment>
<evidence type="ECO:0000313" key="2">
    <source>
        <dbReference type="EMBL" id="PAV19911.1"/>
    </source>
</evidence>
<keyword evidence="1" id="KW-0732">Signal</keyword>
<feature type="signal peptide" evidence="1">
    <location>
        <begin position="1"/>
        <end position="19"/>
    </location>
</feature>
<feature type="chain" id="PRO_5013803497" evidence="1">
    <location>
        <begin position="20"/>
        <end position="220"/>
    </location>
</feature>
<dbReference type="OrthoDB" id="1859733at2759"/>
<dbReference type="InParanoid" id="A0A286UJW2"/>
<reference evidence="2 3" key="1">
    <citation type="journal article" date="2017" name="Mol. Ecol.">
        <title>Comparative and population genomic landscape of Phellinus noxius: A hypervariable fungus causing root rot in trees.</title>
        <authorList>
            <person name="Chung C.L."/>
            <person name="Lee T.J."/>
            <person name="Akiba M."/>
            <person name="Lee H.H."/>
            <person name="Kuo T.H."/>
            <person name="Liu D."/>
            <person name="Ke H.M."/>
            <person name="Yokoi T."/>
            <person name="Roa M.B."/>
            <person name="Lu M.J."/>
            <person name="Chang Y.Y."/>
            <person name="Ann P.J."/>
            <person name="Tsai J.N."/>
            <person name="Chen C.Y."/>
            <person name="Tzean S.S."/>
            <person name="Ota Y."/>
            <person name="Hattori T."/>
            <person name="Sahashi N."/>
            <person name="Liou R.F."/>
            <person name="Kikuchi T."/>
            <person name="Tsai I.J."/>
        </authorList>
    </citation>
    <scope>NUCLEOTIDE SEQUENCE [LARGE SCALE GENOMIC DNA]</scope>
    <source>
        <strain evidence="2 3">FFPRI411160</strain>
    </source>
</reference>
<accession>A0A286UJW2</accession>
<proteinExistence type="predicted"/>
<dbReference type="EMBL" id="NBII01000004">
    <property type="protein sequence ID" value="PAV19911.1"/>
    <property type="molecule type" value="Genomic_DNA"/>
</dbReference>
<dbReference type="AlphaFoldDB" id="A0A286UJW2"/>
<dbReference type="PANTHER" id="PTHR35567:SF1">
    <property type="entry name" value="CONSERVED FUNGAL PROTEIN (AFU_ORTHOLOGUE AFUA_1G14230)"/>
    <property type="match status" value="1"/>
</dbReference>
<sequence>MVSFPTIVTLALSASIAFALPRRSTTCNIPKTKPSLPSNETSICIPDGQSVHTVALGVGYQNYTCSSAGTYSSIGAVAELVDITHLSKLGECSDITATTYDAWNSTSTTPEEFVKHLRRYPVLAQHYFIKNPSGSGLSPFFDARSVTGNPDKYAMVSKSGDVPAPSGSQDVDWLQLTAVQGELAKTIMRLETKYGQPQPSCVPGSEDISVKYTAQYYFLD</sequence>
<name>A0A286UJW2_9AGAM</name>
<protein>
    <submittedName>
        <fullName evidence="2">Malate dehydrogenase</fullName>
    </submittedName>
</protein>